<evidence type="ECO:0000313" key="8">
    <source>
        <dbReference type="EMBL" id="KXZ22625.1"/>
    </source>
</evidence>
<evidence type="ECO:0000256" key="4">
    <source>
        <dbReference type="ARBA" id="ARBA00038440"/>
    </source>
</evidence>
<dbReference type="SUPFAM" id="SSF53328">
    <property type="entry name" value="Formyltransferase"/>
    <property type="match status" value="1"/>
</dbReference>
<dbReference type="Proteomes" id="UP000075430">
    <property type="component" value="Unassembled WGS sequence"/>
</dbReference>
<evidence type="ECO:0000256" key="2">
    <source>
        <dbReference type="ARBA" id="ARBA00022679"/>
    </source>
</evidence>
<comment type="caution">
    <text evidence="8">The sequence shown here is derived from an EMBL/GenBank/DDBJ whole genome shotgun (WGS) entry which is preliminary data.</text>
</comment>
<dbReference type="AlphaFoldDB" id="A0A150FDI1"/>
<dbReference type="GO" id="GO:0005829">
    <property type="term" value="C:cytosol"/>
    <property type="evidence" value="ECO:0007669"/>
    <property type="project" value="TreeGrafter"/>
</dbReference>
<dbReference type="GO" id="GO:0006189">
    <property type="term" value="P:'de novo' IMP biosynthetic process"/>
    <property type="evidence" value="ECO:0007669"/>
    <property type="project" value="UniProtKB-UniRule"/>
</dbReference>
<dbReference type="InterPro" id="IPR001555">
    <property type="entry name" value="GART_AS"/>
</dbReference>
<keyword evidence="3 6" id="KW-0658">Purine biosynthesis</keyword>
<dbReference type="EC" id="2.1.2.2" evidence="6"/>
<dbReference type="PROSITE" id="PS00373">
    <property type="entry name" value="GART"/>
    <property type="match status" value="1"/>
</dbReference>
<comment type="similarity">
    <text evidence="4 6">Belongs to the GART family.</text>
</comment>
<evidence type="ECO:0000259" key="7">
    <source>
        <dbReference type="Pfam" id="PF00551"/>
    </source>
</evidence>
<dbReference type="NCBIfam" id="TIGR00639">
    <property type="entry name" value="PurN"/>
    <property type="match status" value="1"/>
</dbReference>
<feature type="site" description="Raises pKa of active site His" evidence="6">
    <location>
        <position position="145"/>
    </location>
</feature>
<comment type="pathway">
    <text evidence="1 6">Purine metabolism; IMP biosynthesis via de novo pathway; N(2)-formyl-N(1)-(5-phospho-D-ribosyl)glycinamide from N(1)-(5-phospho-D-ribosyl)glycinamide (10-formyl THF route): step 1/1.</text>
</comment>
<proteinExistence type="inferred from homology"/>
<gene>
    <name evidence="6" type="primary">purN</name>
    <name evidence="8" type="ORF">AXI58_07535</name>
</gene>
<evidence type="ECO:0000256" key="5">
    <source>
        <dbReference type="ARBA" id="ARBA00047664"/>
    </source>
</evidence>
<dbReference type="PANTHER" id="PTHR43369:SF2">
    <property type="entry name" value="PHOSPHORIBOSYLGLYCINAMIDE FORMYLTRANSFERASE"/>
    <property type="match status" value="1"/>
</dbReference>
<reference evidence="9" key="1">
    <citation type="submission" date="2016-02" db="EMBL/GenBank/DDBJ databases">
        <authorList>
            <person name="Dunlap C."/>
        </authorList>
    </citation>
    <scope>NUCLEOTIDE SEQUENCE [LARGE SCALE GENOMIC DNA]</scope>
    <source>
        <strain evidence="9">NRRL B-41092</strain>
    </source>
</reference>
<accession>A0A150FDI1</accession>
<dbReference type="PANTHER" id="PTHR43369">
    <property type="entry name" value="PHOSPHORIBOSYLGLYCINAMIDE FORMYLTRANSFERASE"/>
    <property type="match status" value="1"/>
</dbReference>
<sequence>MKKFAVFASGNGSNFEAIANRLKQENWDAELSLLVTDKPQAKAVERAEALNIPSFAFEPSAYENKAAFEREMIEQLRLHGAELIVLAGYMRLIGDTLLKAYGGKIINIHPSLLPAFPGIDAVGQAHRAGVKVAGITIHYVDEGMDTGPIIAQKAFEIQENDTLEDMEKTIHELEHKWYPSIIKQLLGLNNRGEKA</sequence>
<feature type="binding site" evidence="6">
    <location>
        <position position="107"/>
    </location>
    <ligand>
        <name>(6R)-10-formyltetrahydrofolate</name>
        <dbReference type="ChEBI" id="CHEBI:195366"/>
    </ligand>
</feature>
<dbReference type="STRING" id="1793963.AXI58_07535"/>
<protein>
    <recommendedName>
        <fullName evidence="6">Phosphoribosylglycinamide formyltransferase</fullName>
        <ecNumber evidence="6">2.1.2.2</ecNumber>
    </recommendedName>
    <alternativeName>
        <fullName evidence="6">5'-phosphoribosylglycinamide transformylase</fullName>
    </alternativeName>
    <alternativeName>
        <fullName evidence="6">GAR transformylase</fullName>
        <shortName evidence="6">GART</shortName>
    </alternativeName>
</protein>
<dbReference type="UniPathway" id="UPA00074">
    <property type="reaction ID" value="UER00126"/>
</dbReference>
<dbReference type="Gene3D" id="3.40.50.170">
    <property type="entry name" value="Formyl transferase, N-terminal domain"/>
    <property type="match status" value="1"/>
</dbReference>
<dbReference type="InterPro" id="IPR036477">
    <property type="entry name" value="Formyl_transf_N_sf"/>
</dbReference>
<feature type="active site" description="Proton donor" evidence="6">
    <location>
        <position position="109"/>
    </location>
</feature>
<feature type="binding site" evidence="6">
    <location>
        <begin position="12"/>
        <end position="14"/>
    </location>
    <ligand>
        <name>N(1)-(5-phospho-beta-D-ribosyl)glycinamide</name>
        <dbReference type="ChEBI" id="CHEBI:143788"/>
    </ligand>
</feature>
<keyword evidence="9" id="KW-1185">Reference proteome</keyword>
<comment type="catalytic activity">
    <reaction evidence="5 6">
        <text>N(1)-(5-phospho-beta-D-ribosyl)glycinamide + (6R)-10-formyltetrahydrofolate = N(2)-formyl-N(1)-(5-phospho-beta-D-ribosyl)glycinamide + (6S)-5,6,7,8-tetrahydrofolate + H(+)</text>
        <dbReference type="Rhea" id="RHEA:15053"/>
        <dbReference type="ChEBI" id="CHEBI:15378"/>
        <dbReference type="ChEBI" id="CHEBI:57453"/>
        <dbReference type="ChEBI" id="CHEBI:143788"/>
        <dbReference type="ChEBI" id="CHEBI:147286"/>
        <dbReference type="ChEBI" id="CHEBI:195366"/>
        <dbReference type="EC" id="2.1.2.2"/>
    </reaction>
</comment>
<dbReference type="GO" id="GO:0004644">
    <property type="term" value="F:phosphoribosylglycinamide formyltransferase activity"/>
    <property type="evidence" value="ECO:0007669"/>
    <property type="project" value="UniProtKB-UniRule"/>
</dbReference>
<dbReference type="EMBL" id="LSBA01000004">
    <property type="protein sequence ID" value="KXZ22625.1"/>
    <property type="molecule type" value="Genomic_DNA"/>
</dbReference>
<name>A0A150FDI1_9BACI</name>
<feature type="binding site" evidence="6">
    <location>
        <position position="65"/>
    </location>
    <ligand>
        <name>(6R)-10-formyltetrahydrofolate</name>
        <dbReference type="ChEBI" id="CHEBI:195366"/>
    </ligand>
</feature>
<evidence type="ECO:0000256" key="3">
    <source>
        <dbReference type="ARBA" id="ARBA00022755"/>
    </source>
</evidence>
<dbReference type="CDD" id="cd08645">
    <property type="entry name" value="FMT_core_GART"/>
    <property type="match status" value="1"/>
</dbReference>
<evidence type="ECO:0000256" key="1">
    <source>
        <dbReference type="ARBA" id="ARBA00005054"/>
    </source>
</evidence>
<dbReference type="Pfam" id="PF00551">
    <property type="entry name" value="Formyl_trans_N"/>
    <property type="match status" value="1"/>
</dbReference>
<comment type="function">
    <text evidence="6">Catalyzes the transfer of a formyl group from 10-formyltetrahydrofolate to 5-phospho-ribosyl-glycinamide (GAR), producing 5-phospho-ribosyl-N-formylglycinamide (FGAR) and tetrahydrofolate.</text>
</comment>
<dbReference type="RefSeq" id="WP_061520213.1">
    <property type="nucleotide sequence ID" value="NZ_JARLZY010000002.1"/>
</dbReference>
<evidence type="ECO:0000256" key="6">
    <source>
        <dbReference type="HAMAP-Rule" id="MF_01930"/>
    </source>
</evidence>
<keyword evidence="2 6" id="KW-0808">Transferase</keyword>
<dbReference type="OrthoDB" id="9806170at2"/>
<dbReference type="HAMAP" id="MF_01930">
    <property type="entry name" value="PurN"/>
    <property type="match status" value="1"/>
</dbReference>
<dbReference type="FunFam" id="3.40.50.170:FF:000007">
    <property type="entry name" value="Phosphoribosylglycinamide formyltransferase"/>
    <property type="match status" value="1"/>
</dbReference>
<dbReference type="InterPro" id="IPR002376">
    <property type="entry name" value="Formyl_transf_N"/>
</dbReference>
<organism evidence="8 9">
    <name type="scientific">Bacillus nakamurai</name>
    <dbReference type="NCBI Taxonomy" id="1793963"/>
    <lineage>
        <taxon>Bacteria</taxon>
        <taxon>Bacillati</taxon>
        <taxon>Bacillota</taxon>
        <taxon>Bacilli</taxon>
        <taxon>Bacillales</taxon>
        <taxon>Bacillaceae</taxon>
        <taxon>Bacillus</taxon>
    </lineage>
</organism>
<evidence type="ECO:0000313" key="9">
    <source>
        <dbReference type="Proteomes" id="UP000075430"/>
    </source>
</evidence>
<dbReference type="InterPro" id="IPR004607">
    <property type="entry name" value="GART"/>
</dbReference>
<feature type="binding site" evidence="6">
    <location>
        <begin position="90"/>
        <end position="93"/>
    </location>
    <ligand>
        <name>(6R)-10-formyltetrahydrofolate</name>
        <dbReference type="ChEBI" id="CHEBI:195366"/>
    </ligand>
</feature>
<feature type="domain" description="Formyl transferase N-terminal" evidence="7">
    <location>
        <begin position="2"/>
        <end position="181"/>
    </location>
</feature>